<dbReference type="OrthoDB" id="9798438at2"/>
<reference evidence="1" key="1">
    <citation type="journal article" date="2015" name="Genome Announc.">
        <title>Draft Genome Sequence of Bacteroidales Strain TBC1, a Novel Isolate from a Methanogenic Wastewater Treatment System.</title>
        <authorList>
            <person name="Tourlousse D.M."/>
            <person name="Matsuura N."/>
            <person name="Sun L."/>
            <person name="Toyonaga M."/>
            <person name="Kuroda K."/>
            <person name="Ohashi A."/>
            <person name="Cruz R."/>
            <person name="Yamaguchi T."/>
            <person name="Sekiguchi Y."/>
        </authorList>
    </citation>
    <scope>NUCLEOTIDE SEQUENCE [LARGE SCALE GENOMIC DNA]</scope>
    <source>
        <strain evidence="1">TBC1</strain>
    </source>
</reference>
<dbReference type="PATRIC" id="fig|1678841.3.peg.3226"/>
<keyword evidence="2" id="KW-1185">Reference proteome</keyword>
<dbReference type="InterPro" id="IPR011047">
    <property type="entry name" value="Quinoprotein_ADH-like_sf"/>
</dbReference>
<organism evidence="1">
    <name type="scientific">Lentimicrobium saccharophilum</name>
    <dbReference type="NCBI Taxonomy" id="1678841"/>
    <lineage>
        <taxon>Bacteria</taxon>
        <taxon>Pseudomonadati</taxon>
        <taxon>Bacteroidota</taxon>
        <taxon>Bacteroidia</taxon>
        <taxon>Bacteroidales</taxon>
        <taxon>Lentimicrobiaceae</taxon>
        <taxon>Lentimicrobium</taxon>
    </lineage>
</organism>
<proteinExistence type="predicted"/>
<gene>
    <name evidence="1" type="ORF">TBC1_12511</name>
</gene>
<accession>A0A0S7BUU4</accession>
<dbReference type="Proteomes" id="UP000053091">
    <property type="component" value="Unassembled WGS sequence"/>
</dbReference>
<evidence type="ECO:0000313" key="1">
    <source>
        <dbReference type="EMBL" id="GAP44700.1"/>
    </source>
</evidence>
<sequence length="333" mass="36709">MYIVKYVLWVSVIVILPGLSGIRAQSPGCTDPQALNYSPAAGVNDGSCLYPPVSLMPATLVRSLPATVKETSGLIFLDGFLWTHNDSGGEPVLYKLDTLRGKVRATLTITNARNVDWEEITQDQDYIYIGDFGNNLGNRKDLLIYKVSKAAITGAENGEAEAEIIRFAYGDQLDFNIANRSNNFDCEAMLASGDSLYLFSKNWADQQTRLYALPKTPGEYIARPKSSFNADGLITGSDISPSGKEVMLCGYKNYSPFIWLLYDFRDADFFGGNKRRIDFSGHTGTQTEGVAYLRDYEAVISSERTAVSPAGLFKIFTRPWTGNIGDSLPDAFK</sequence>
<protein>
    <recommendedName>
        <fullName evidence="3">T9SS C-terminal target domain-containing protein</fullName>
    </recommendedName>
</protein>
<name>A0A0S7BUU4_9BACT</name>
<dbReference type="STRING" id="1678841.TBC1_12511"/>
<evidence type="ECO:0008006" key="3">
    <source>
        <dbReference type="Google" id="ProtNLM"/>
    </source>
</evidence>
<dbReference type="AlphaFoldDB" id="A0A0S7BUU4"/>
<evidence type="ECO:0000313" key="2">
    <source>
        <dbReference type="Proteomes" id="UP000053091"/>
    </source>
</evidence>
<dbReference type="SUPFAM" id="SSF50998">
    <property type="entry name" value="Quinoprotein alcohol dehydrogenase-like"/>
    <property type="match status" value="1"/>
</dbReference>
<dbReference type="EMBL" id="DF968183">
    <property type="protein sequence ID" value="GAP44700.1"/>
    <property type="molecule type" value="Genomic_DNA"/>
</dbReference>
<dbReference type="RefSeq" id="WP_062044421.1">
    <property type="nucleotide sequence ID" value="NZ_DF968183.1"/>
</dbReference>